<comment type="caution">
    <text evidence="1">The sequence shown here is derived from an EMBL/GenBank/DDBJ whole genome shotgun (WGS) entry which is preliminary data.</text>
</comment>
<dbReference type="PANTHER" id="PTHR13696">
    <property type="entry name" value="P-LOOP CONTAINING NUCLEOSIDE TRIPHOSPHATE HYDROLASE"/>
    <property type="match status" value="1"/>
</dbReference>
<dbReference type="InterPro" id="IPR027417">
    <property type="entry name" value="P-loop_NTPase"/>
</dbReference>
<dbReference type="PANTHER" id="PTHR13696:SF99">
    <property type="entry name" value="COBYRINIC ACID AC-DIAMIDE SYNTHASE"/>
    <property type="match status" value="1"/>
</dbReference>
<dbReference type="STRING" id="947033.Lste_3339"/>
<keyword evidence="1" id="KW-0131">Cell cycle</keyword>
<sequence length="246" mass="28385">MPVIALQGIRGGVGVTSITAGLAWALQELNESVLVIDFTADNLLRLHFNMPFEQTEGWARSYQDKQDWKENIRAYNDQLSYVPFGKITQAEREYLEKEHQEAPDFWQKNLEDLLTKNEYQWILLDLPSDSTLVTQQGLDIADIVFLVLNPDINSHIRLHQQKIPKHCYFLMNHYSPAKSLQKDLNELWHRLLPNFLPIILHSDEAIAESLAIKKPIGEYQAHSLIAKDISALANYCLNHGFRNHNE</sequence>
<evidence type="ECO:0000313" key="2">
    <source>
        <dbReference type="Proteomes" id="UP000054926"/>
    </source>
</evidence>
<dbReference type="OrthoDB" id="5288747at2"/>
<dbReference type="SUPFAM" id="SSF52540">
    <property type="entry name" value="P-loop containing nucleoside triphosphate hydrolases"/>
    <property type="match status" value="1"/>
</dbReference>
<keyword evidence="1" id="KW-0132">Cell division</keyword>
<proteinExistence type="predicted"/>
<dbReference type="PATRIC" id="fig|947033.5.peg.3550"/>
<dbReference type="EMBL" id="LNYY01000021">
    <property type="protein sequence ID" value="KTD67133.1"/>
    <property type="molecule type" value="Genomic_DNA"/>
</dbReference>
<dbReference type="Pfam" id="PF06564">
    <property type="entry name" value="CBP_BcsQ"/>
    <property type="match status" value="1"/>
</dbReference>
<reference evidence="1 2" key="1">
    <citation type="submission" date="2015-11" db="EMBL/GenBank/DDBJ databases">
        <title>Genomic analysis of 38 Legionella species identifies large and diverse effector repertoires.</title>
        <authorList>
            <person name="Burstein D."/>
            <person name="Amaro F."/>
            <person name="Zusman T."/>
            <person name="Lifshitz Z."/>
            <person name="Cohen O."/>
            <person name="Gilbert J.A."/>
            <person name="Pupko T."/>
            <person name="Shuman H.A."/>
            <person name="Segal G."/>
        </authorList>
    </citation>
    <scope>NUCLEOTIDE SEQUENCE [LARGE SCALE GENOMIC DNA]</scope>
    <source>
        <strain evidence="1 2">IMVS3376</strain>
    </source>
</reference>
<dbReference type="NCBIfam" id="TIGR03371">
    <property type="entry name" value="cellulose_yhjQ"/>
    <property type="match status" value="1"/>
</dbReference>
<dbReference type="AlphaFoldDB" id="A0A0W0ZD81"/>
<dbReference type="RefSeq" id="WP_058512147.1">
    <property type="nucleotide sequence ID" value="NZ_LNYY01000021.1"/>
</dbReference>
<keyword evidence="2" id="KW-1185">Reference proteome</keyword>
<dbReference type="Proteomes" id="UP000054926">
    <property type="component" value="Unassembled WGS sequence"/>
</dbReference>
<protein>
    <submittedName>
        <fullName evidence="1">Cell division protein</fullName>
    </submittedName>
</protein>
<accession>A0A0W0ZD81</accession>
<evidence type="ECO:0000313" key="1">
    <source>
        <dbReference type="EMBL" id="KTD67133.1"/>
    </source>
</evidence>
<dbReference type="InterPro" id="IPR017746">
    <property type="entry name" value="Cellulose_synthase_operon_BcsQ"/>
</dbReference>
<dbReference type="GO" id="GO:0051301">
    <property type="term" value="P:cell division"/>
    <property type="evidence" value="ECO:0007669"/>
    <property type="project" value="UniProtKB-KW"/>
</dbReference>
<name>A0A0W0ZD81_9GAMM</name>
<gene>
    <name evidence="1" type="ORF">Lste_3339</name>
</gene>
<dbReference type="InterPro" id="IPR050678">
    <property type="entry name" value="DNA_Partitioning_ATPase"/>
</dbReference>
<organism evidence="1 2">
    <name type="scientific">Legionella steelei</name>
    <dbReference type="NCBI Taxonomy" id="947033"/>
    <lineage>
        <taxon>Bacteria</taxon>
        <taxon>Pseudomonadati</taxon>
        <taxon>Pseudomonadota</taxon>
        <taxon>Gammaproteobacteria</taxon>
        <taxon>Legionellales</taxon>
        <taxon>Legionellaceae</taxon>
        <taxon>Legionella</taxon>
    </lineage>
</organism>
<dbReference type="Gene3D" id="3.40.50.300">
    <property type="entry name" value="P-loop containing nucleotide triphosphate hydrolases"/>
    <property type="match status" value="1"/>
</dbReference>